<feature type="transmembrane region" description="Helical" evidence="3">
    <location>
        <begin position="12"/>
        <end position="32"/>
    </location>
</feature>
<evidence type="ECO:0000259" key="4">
    <source>
        <dbReference type="Pfam" id="PF00931"/>
    </source>
</evidence>
<dbReference type="Proteomes" id="UP000594261">
    <property type="component" value="Chromosome 5"/>
</dbReference>
<dbReference type="PRINTS" id="PR00364">
    <property type="entry name" value="DISEASERSIST"/>
</dbReference>
<evidence type="ECO:0000313" key="7">
    <source>
        <dbReference type="Proteomes" id="UP000594261"/>
    </source>
</evidence>
<accession>A0A7N2LLV7</accession>
<dbReference type="Gene3D" id="1.10.8.430">
    <property type="entry name" value="Helical domain of apoptotic protease-activating factors"/>
    <property type="match status" value="1"/>
</dbReference>
<dbReference type="EMBL" id="LRBV02000005">
    <property type="status" value="NOT_ANNOTATED_CDS"/>
    <property type="molecule type" value="Genomic_DNA"/>
</dbReference>
<dbReference type="InParanoid" id="A0A7N2LLV7"/>
<dbReference type="SUPFAM" id="SSF52540">
    <property type="entry name" value="P-loop containing nucleoside triphosphate hydrolases"/>
    <property type="match status" value="1"/>
</dbReference>
<protein>
    <recommendedName>
        <fullName evidence="8">NB-ARC domain-containing protein</fullName>
    </recommendedName>
</protein>
<dbReference type="InterPro" id="IPR036388">
    <property type="entry name" value="WH-like_DNA-bd_sf"/>
</dbReference>
<sequence>MAFSISIVISMRFLAFILIVIVPVYLIIRWLGQVKDIFEQVQRDFKILEAIMKDIEEVAESAKKIDEKPNQLRDSQLKPGATVQLSDAERGWFEATKTLVGTVKDCSESYRRLHEIKYFLELFYSGFTGFKKIYDLKADLGSCNSLINDQLWKKTKICKSVEQSRSIVRSLKDRPIEEDKSSIYKRAKETVFIEKKFKSLMDNINPNLVPETQKEIKYSIQLPLHLLSAFLRDLERHTLESETEKAWVKEAEEVICKLQQQIDRKTTTLGNWMMAKDLPKSFEKIERLLWFLFSKKYELDFTFIRRVPSKSVDRTPHQKTQAKIDDKEILEVLDKFHKQLSQEQPKKALDLLAISIKIFHIELMRKTNWVVSLEEDIHEIVSQLTTNSAENFSTLTSVGMKGITNSFENFSTLSIVGMEGIGKTTLAKMVFNNRAIQKHFVHRYWVSLPDITDDKTELLKKLGKEVLPANEKEKEKDYSYKVVNDFLKTRKYLLVLDKSPNKETWDTLKEAFLDNGKGSRILLTTRDKSVASHAGTSCKPYHIRLRTNGESRALFGQMVHCMDEPSHPNHETSSELKNLVKKVVRRCGGLPLSILNHGYLLSGKEVTTDDLSRVLEHVNPYQRPCSENLEKNKKDLHPYLSQCLSYFVKFPKDTEISSRRLAALWVAEGLVEVSDNKPLKSFAENYLLELISHNLLQILERKMNGNARTCVLPCTLREIWLREYPSSCLNEQVIIYFYENDVRSCQGFGGSNYSPNISQSSKNPQSMVCFDTREGDKSGEEIGNYLKKGISRGHLLQLKKLQNLYLSDFCRSKIDHQPEKKYHQPNRKFLQNLQILRSGFVDEDNPLKDAFNMMTNLQILDLAFHQPQDLYVDHLSGLKYLSSLSLFGKLNDPSTIINTTALPQSLTDLTLSASGLSDDPMPQLEKLHKLECLTFYSASYTGKSMFCSKGGFPQLQVLKFIMLQELEEWHVEEQAMPTLKKLEFRSCKKLKVPSGLIHLKTLRELKLKMMPLNFTRQVEKRKEQTWEHISVFPVLIIDLQ</sequence>
<reference evidence="6" key="2">
    <citation type="submission" date="2021-01" db="UniProtKB">
        <authorList>
            <consortium name="EnsemblPlants"/>
        </authorList>
    </citation>
    <scope>IDENTIFICATION</scope>
</reference>
<dbReference type="InterPro" id="IPR042197">
    <property type="entry name" value="Apaf_helical"/>
</dbReference>
<reference evidence="6 7" key="1">
    <citation type="journal article" date="2016" name="G3 (Bethesda)">
        <title>First Draft Assembly and Annotation of the Genome of a California Endemic Oak Quercus lobata Nee (Fagaceae).</title>
        <authorList>
            <person name="Sork V.L."/>
            <person name="Fitz-Gibbon S.T."/>
            <person name="Puiu D."/>
            <person name="Crepeau M."/>
            <person name="Gugger P.F."/>
            <person name="Sherman R."/>
            <person name="Stevens K."/>
            <person name="Langley C.H."/>
            <person name="Pellegrini M."/>
            <person name="Salzberg S.L."/>
        </authorList>
    </citation>
    <scope>NUCLEOTIDE SEQUENCE [LARGE SCALE GENOMIC DNA]</scope>
    <source>
        <strain evidence="6 7">cv. SW786</strain>
    </source>
</reference>
<dbReference type="EnsemblPlants" id="QL05p005115:mrna">
    <property type="protein sequence ID" value="QL05p005115:mrna"/>
    <property type="gene ID" value="QL05p005115"/>
</dbReference>
<dbReference type="InterPro" id="IPR058922">
    <property type="entry name" value="WHD_DRP"/>
</dbReference>
<dbReference type="Gene3D" id="1.10.10.10">
    <property type="entry name" value="Winged helix-like DNA-binding domain superfamily/Winged helix DNA-binding domain"/>
    <property type="match status" value="1"/>
</dbReference>
<keyword evidence="1" id="KW-0677">Repeat</keyword>
<feature type="domain" description="NB-ARC" evidence="4">
    <location>
        <begin position="409"/>
        <end position="560"/>
    </location>
</feature>
<evidence type="ECO:0000256" key="3">
    <source>
        <dbReference type="SAM" id="Phobius"/>
    </source>
</evidence>
<name>A0A7N2LLV7_QUELO</name>
<dbReference type="GO" id="GO:0043531">
    <property type="term" value="F:ADP binding"/>
    <property type="evidence" value="ECO:0007669"/>
    <property type="project" value="InterPro"/>
</dbReference>
<evidence type="ECO:0000313" key="6">
    <source>
        <dbReference type="EnsemblPlants" id="QL05p005115:mrna"/>
    </source>
</evidence>
<feature type="domain" description="Disease resistance protein winged helix" evidence="5">
    <location>
        <begin position="650"/>
        <end position="712"/>
    </location>
</feature>
<dbReference type="Pfam" id="PF00931">
    <property type="entry name" value="NB-ARC"/>
    <property type="match status" value="1"/>
</dbReference>
<dbReference type="InterPro" id="IPR002182">
    <property type="entry name" value="NB-ARC"/>
</dbReference>
<dbReference type="AlphaFoldDB" id="A0A7N2LLV7"/>
<keyword evidence="3" id="KW-0812">Transmembrane</keyword>
<dbReference type="Gene3D" id="3.40.50.300">
    <property type="entry name" value="P-loop containing nucleotide triphosphate hydrolases"/>
    <property type="match status" value="1"/>
</dbReference>
<dbReference type="Gene3D" id="3.80.10.10">
    <property type="entry name" value="Ribonuclease Inhibitor"/>
    <property type="match status" value="1"/>
</dbReference>
<evidence type="ECO:0000259" key="5">
    <source>
        <dbReference type="Pfam" id="PF23559"/>
    </source>
</evidence>
<dbReference type="InterPro" id="IPR032675">
    <property type="entry name" value="LRR_dom_sf"/>
</dbReference>
<dbReference type="Gramene" id="QL05p005115:mrna">
    <property type="protein sequence ID" value="QL05p005115:mrna"/>
    <property type="gene ID" value="QL05p005115"/>
</dbReference>
<dbReference type="GO" id="GO:0098542">
    <property type="term" value="P:defense response to other organism"/>
    <property type="evidence" value="ECO:0007669"/>
    <property type="project" value="TreeGrafter"/>
</dbReference>
<keyword evidence="2" id="KW-0611">Plant defense</keyword>
<dbReference type="Pfam" id="PF23559">
    <property type="entry name" value="WHD_DRP"/>
    <property type="match status" value="1"/>
</dbReference>
<dbReference type="PANTHER" id="PTHR23155:SF955">
    <property type="entry name" value="AAA+ ATPASE DOMAIN-CONTAINING PROTEIN"/>
    <property type="match status" value="1"/>
</dbReference>
<proteinExistence type="predicted"/>
<keyword evidence="3" id="KW-0472">Membrane</keyword>
<dbReference type="InterPro" id="IPR027417">
    <property type="entry name" value="P-loop_NTPase"/>
</dbReference>
<organism evidence="6 7">
    <name type="scientific">Quercus lobata</name>
    <name type="common">Valley oak</name>
    <dbReference type="NCBI Taxonomy" id="97700"/>
    <lineage>
        <taxon>Eukaryota</taxon>
        <taxon>Viridiplantae</taxon>
        <taxon>Streptophyta</taxon>
        <taxon>Embryophyta</taxon>
        <taxon>Tracheophyta</taxon>
        <taxon>Spermatophyta</taxon>
        <taxon>Magnoliopsida</taxon>
        <taxon>eudicotyledons</taxon>
        <taxon>Gunneridae</taxon>
        <taxon>Pentapetalae</taxon>
        <taxon>rosids</taxon>
        <taxon>fabids</taxon>
        <taxon>Fagales</taxon>
        <taxon>Fagaceae</taxon>
        <taxon>Quercus</taxon>
    </lineage>
</organism>
<keyword evidence="3" id="KW-1133">Transmembrane helix</keyword>
<keyword evidence="7" id="KW-1185">Reference proteome</keyword>
<dbReference type="InterPro" id="IPR044974">
    <property type="entry name" value="Disease_R_plants"/>
</dbReference>
<dbReference type="PANTHER" id="PTHR23155">
    <property type="entry name" value="DISEASE RESISTANCE PROTEIN RP"/>
    <property type="match status" value="1"/>
</dbReference>
<evidence type="ECO:0008006" key="8">
    <source>
        <dbReference type="Google" id="ProtNLM"/>
    </source>
</evidence>
<evidence type="ECO:0000256" key="1">
    <source>
        <dbReference type="ARBA" id="ARBA00022737"/>
    </source>
</evidence>
<dbReference type="SUPFAM" id="SSF52058">
    <property type="entry name" value="L domain-like"/>
    <property type="match status" value="1"/>
</dbReference>
<evidence type="ECO:0000256" key="2">
    <source>
        <dbReference type="ARBA" id="ARBA00022821"/>
    </source>
</evidence>